<dbReference type="VEuPathDB" id="VectorBase:PPAPM1_002523"/>
<dbReference type="Gene3D" id="1.10.8.140">
    <property type="entry name" value="PDCD5-like"/>
    <property type="match status" value="1"/>
</dbReference>
<sequence length="209" mass="23862">MSQMEQSACEDLKAFERRLTEVIAALHPPTLRWRIILFVISTLTALGAWYWLTDPRTSVVPLTESLLNHPIFTVGIVILDDDLNAIRAQRLAEMQKQYGGSEQKQQGEAQEERRRQEEDMKNSILAQILDQAARARLNTLKLSKPEKAQMVEQMIIRMAQMGQIPGKLDDAQLVQLLESVNRQMPRSTSAVKFDRRRAALDSDDEDYGL</sequence>
<dbReference type="GO" id="GO:0005634">
    <property type="term" value="C:nucleus"/>
    <property type="evidence" value="ECO:0007669"/>
    <property type="project" value="TreeGrafter"/>
</dbReference>
<dbReference type="EnsemblMetazoa" id="PPAI005367-RA">
    <property type="protein sequence ID" value="PPAI005367-PA"/>
    <property type="gene ID" value="PPAI005367"/>
</dbReference>
<dbReference type="VEuPathDB" id="VectorBase:PPAI005367"/>
<dbReference type="GO" id="GO:0003677">
    <property type="term" value="F:DNA binding"/>
    <property type="evidence" value="ECO:0007669"/>
    <property type="project" value="InterPro"/>
</dbReference>
<evidence type="ECO:0000256" key="3">
    <source>
        <dbReference type="SAM" id="Phobius"/>
    </source>
</evidence>
<dbReference type="GO" id="GO:0005829">
    <property type="term" value="C:cytosol"/>
    <property type="evidence" value="ECO:0007669"/>
    <property type="project" value="TreeGrafter"/>
</dbReference>
<evidence type="ECO:0000313" key="5">
    <source>
        <dbReference type="Proteomes" id="UP000092462"/>
    </source>
</evidence>
<keyword evidence="3" id="KW-0812">Transmembrane</keyword>
<protein>
    <submittedName>
        <fullName evidence="4">Uncharacterized protein</fullName>
    </submittedName>
</protein>
<dbReference type="AlphaFoldDB" id="A0A1B0DC28"/>
<dbReference type="InterPro" id="IPR002836">
    <property type="entry name" value="PDCD5-like"/>
</dbReference>
<feature type="compositionally biased region" description="Low complexity" evidence="2">
    <location>
        <begin position="99"/>
        <end position="108"/>
    </location>
</feature>
<comment type="similarity">
    <text evidence="1">Belongs to the PDCD5 family.</text>
</comment>
<feature type="transmembrane region" description="Helical" evidence="3">
    <location>
        <begin position="35"/>
        <end position="52"/>
    </location>
</feature>
<name>A0A1B0DC28_PHLPP</name>
<proteinExistence type="inferred from homology"/>
<dbReference type="FunFam" id="1.10.8.140:FF:000003">
    <property type="entry name" value="Programmed cell death 5"/>
    <property type="match status" value="1"/>
</dbReference>
<keyword evidence="3" id="KW-0472">Membrane</keyword>
<dbReference type="Pfam" id="PF01984">
    <property type="entry name" value="dsDNA_bind"/>
    <property type="match status" value="1"/>
</dbReference>
<dbReference type="EMBL" id="AJVK01013900">
    <property type="status" value="NOT_ANNOTATED_CDS"/>
    <property type="molecule type" value="Genomic_DNA"/>
</dbReference>
<dbReference type="Proteomes" id="UP000092462">
    <property type="component" value="Unassembled WGS sequence"/>
</dbReference>
<organism evidence="4 5">
    <name type="scientific">Phlebotomus papatasi</name>
    <name type="common">Sandfly</name>
    <dbReference type="NCBI Taxonomy" id="29031"/>
    <lineage>
        <taxon>Eukaryota</taxon>
        <taxon>Metazoa</taxon>
        <taxon>Ecdysozoa</taxon>
        <taxon>Arthropoda</taxon>
        <taxon>Hexapoda</taxon>
        <taxon>Insecta</taxon>
        <taxon>Pterygota</taxon>
        <taxon>Neoptera</taxon>
        <taxon>Endopterygota</taxon>
        <taxon>Diptera</taxon>
        <taxon>Nematocera</taxon>
        <taxon>Psychodoidea</taxon>
        <taxon>Psychodidae</taxon>
        <taxon>Phlebotomus</taxon>
        <taxon>Phlebotomus</taxon>
    </lineage>
</organism>
<dbReference type="VEuPathDB" id="VectorBase:PPAPM1_000865"/>
<evidence type="ECO:0000256" key="1">
    <source>
        <dbReference type="ARBA" id="ARBA00010490"/>
    </source>
</evidence>
<feature type="region of interest" description="Disordered" evidence="2">
    <location>
        <begin position="96"/>
        <end position="117"/>
    </location>
</feature>
<keyword evidence="3" id="KW-1133">Transmembrane helix</keyword>
<dbReference type="SUPFAM" id="SSF46950">
    <property type="entry name" value="Double-stranded DNA-binding domain"/>
    <property type="match status" value="1"/>
</dbReference>
<dbReference type="PANTHER" id="PTHR10840">
    <property type="entry name" value="PROGRAMMED CELL DEATH PROTEIN 5"/>
    <property type="match status" value="1"/>
</dbReference>
<accession>A0A1B0DC28</accession>
<dbReference type="InterPro" id="IPR019168">
    <property type="entry name" value="NEP1-R1"/>
</dbReference>
<dbReference type="Pfam" id="PF09771">
    <property type="entry name" value="Tmemb_18A"/>
    <property type="match status" value="1"/>
</dbReference>
<reference evidence="4" key="1">
    <citation type="submission" date="2022-08" db="UniProtKB">
        <authorList>
            <consortium name="EnsemblMetazoa"/>
        </authorList>
    </citation>
    <scope>IDENTIFICATION</scope>
    <source>
        <strain evidence="4">Israel</strain>
    </source>
</reference>
<keyword evidence="5" id="KW-1185">Reference proteome</keyword>
<evidence type="ECO:0000313" key="4">
    <source>
        <dbReference type="EnsemblMetazoa" id="PPAI005367-PA"/>
    </source>
</evidence>
<dbReference type="PANTHER" id="PTHR10840:SF0">
    <property type="entry name" value="PROGRAMMED CELL DEATH PROTEIN 5"/>
    <property type="match status" value="1"/>
</dbReference>
<dbReference type="InterPro" id="IPR036883">
    <property type="entry name" value="PDCD5-like_sf"/>
</dbReference>
<evidence type="ECO:0000256" key="2">
    <source>
        <dbReference type="SAM" id="MobiDB-lite"/>
    </source>
</evidence>
<dbReference type="GO" id="GO:0071595">
    <property type="term" value="C:Nem1-Spo7 phosphatase complex"/>
    <property type="evidence" value="ECO:0007669"/>
    <property type="project" value="InterPro"/>
</dbReference>